<dbReference type="Pfam" id="PF03080">
    <property type="entry name" value="Neprosin"/>
    <property type="match status" value="1"/>
</dbReference>
<accession>A0A5N5HU59</accession>
<dbReference type="Proteomes" id="UP000327157">
    <property type="component" value="Chromosome 12"/>
</dbReference>
<reference evidence="4" key="2">
    <citation type="submission" date="2019-10" db="EMBL/GenBank/DDBJ databases">
        <title>A de novo genome assembly of a pear dwarfing rootstock.</title>
        <authorList>
            <person name="Wang F."/>
            <person name="Wang J."/>
            <person name="Li S."/>
            <person name="Zhang Y."/>
            <person name="Fang M."/>
            <person name="Ma L."/>
            <person name="Zhao Y."/>
            <person name="Jiang S."/>
        </authorList>
    </citation>
    <scope>NUCLEOTIDE SEQUENCE [LARGE SCALE GENOMIC DNA]</scope>
</reference>
<dbReference type="EMBL" id="SMOL01000143">
    <property type="protein sequence ID" value="KAB2629781.1"/>
    <property type="molecule type" value="Genomic_DNA"/>
</dbReference>
<gene>
    <name evidence="3" type="ORF">D8674_007300</name>
</gene>
<organism evidence="3 4">
    <name type="scientific">Pyrus ussuriensis x Pyrus communis</name>
    <dbReference type="NCBI Taxonomy" id="2448454"/>
    <lineage>
        <taxon>Eukaryota</taxon>
        <taxon>Viridiplantae</taxon>
        <taxon>Streptophyta</taxon>
        <taxon>Embryophyta</taxon>
        <taxon>Tracheophyta</taxon>
        <taxon>Spermatophyta</taxon>
        <taxon>Magnoliopsida</taxon>
        <taxon>eudicotyledons</taxon>
        <taxon>Gunneridae</taxon>
        <taxon>Pentapetalae</taxon>
        <taxon>rosids</taxon>
        <taxon>fabids</taxon>
        <taxon>Rosales</taxon>
        <taxon>Rosaceae</taxon>
        <taxon>Amygdaloideae</taxon>
        <taxon>Maleae</taxon>
        <taxon>Pyrus</taxon>
    </lineage>
</organism>
<evidence type="ECO:0000313" key="3">
    <source>
        <dbReference type="EMBL" id="KAB2629781.1"/>
    </source>
</evidence>
<feature type="domain" description="Neprosin PEP catalytic" evidence="2">
    <location>
        <begin position="192"/>
        <end position="322"/>
    </location>
</feature>
<dbReference type="InterPro" id="IPR004314">
    <property type="entry name" value="Neprosin"/>
</dbReference>
<evidence type="ECO:0000313" key="4">
    <source>
        <dbReference type="Proteomes" id="UP000327157"/>
    </source>
</evidence>
<dbReference type="AlphaFoldDB" id="A0A5N5HU59"/>
<name>A0A5N5HU59_9ROSA</name>
<dbReference type="Pfam" id="PF14365">
    <property type="entry name" value="Neprosin_AP"/>
    <property type="match status" value="1"/>
</dbReference>
<reference evidence="3 4" key="1">
    <citation type="submission" date="2019-09" db="EMBL/GenBank/DDBJ databases">
        <authorList>
            <person name="Ou C."/>
        </authorList>
    </citation>
    <scope>NUCLEOTIDE SEQUENCE [LARGE SCALE GENOMIC DNA]</scope>
    <source>
        <strain evidence="3">S2</strain>
        <tissue evidence="3">Leaf</tissue>
    </source>
</reference>
<dbReference type="PANTHER" id="PTHR31589">
    <property type="entry name" value="PROTEIN, PUTATIVE (DUF239)-RELATED-RELATED"/>
    <property type="match status" value="1"/>
</dbReference>
<dbReference type="OrthoDB" id="1858978at2759"/>
<proteinExistence type="predicted"/>
<protein>
    <recommendedName>
        <fullName evidence="2">Neprosin PEP catalytic domain-containing protein</fullName>
    </recommendedName>
</protein>
<comment type="caution">
    <text evidence="3">The sequence shown here is derived from an EMBL/GenBank/DDBJ whole genome shotgun (WGS) entry which is preliminary data.</text>
</comment>
<evidence type="ECO:0000256" key="1">
    <source>
        <dbReference type="SAM" id="MobiDB-lite"/>
    </source>
</evidence>
<feature type="region of interest" description="Disordered" evidence="1">
    <location>
        <begin position="15"/>
        <end position="35"/>
    </location>
</feature>
<reference evidence="3 4" key="3">
    <citation type="submission" date="2019-11" db="EMBL/GenBank/DDBJ databases">
        <title>A de novo genome assembly of a pear dwarfing rootstock.</title>
        <authorList>
            <person name="Wang F."/>
            <person name="Wang J."/>
            <person name="Li S."/>
            <person name="Zhang Y."/>
            <person name="Fang M."/>
            <person name="Ma L."/>
            <person name="Zhao Y."/>
            <person name="Jiang S."/>
        </authorList>
    </citation>
    <scope>NUCLEOTIDE SEQUENCE [LARGE SCALE GENOMIC DNA]</scope>
    <source>
        <strain evidence="3">S2</strain>
        <tissue evidence="3">Leaf</tissue>
    </source>
</reference>
<keyword evidence="4" id="KW-1185">Reference proteome</keyword>
<dbReference type="InterPro" id="IPR053168">
    <property type="entry name" value="Glutamic_endopeptidase"/>
</dbReference>
<feature type="region of interest" description="Disordered" evidence="1">
    <location>
        <begin position="116"/>
        <end position="140"/>
    </location>
</feature>
<sequence length="322" mass="35827">MKISLFVGRNVGAKLKDRRSTRKDGNSQDGPSGGSASAICSYSKIFPIIPSLVCFLLLASSVYPAAANQALKQEQESNKLKIIAAGLNNINKPALKTFQSRDGDLIDCVLSHHQPAFDHPQLKGQKPLDPPERPKGRNPPRVAAETYQLWSMSGNVCPEGTVAIRRTREEDMMRASCVERYGRKLTGQVRRETSNNGHEYAVGYVSRDQYYGAEASINVWAPEVVIQHEHSLSQMWLISGSFDDDLNTIEAGWQAFQGYMGTTSLDYLLIGLPMHIRQRDATIYCVRALFIPIEDCPWSAISPTSSYNGDQFDLSLLIWKVT</sequence>
<evidence type="ECO:0000259" key="2">
    <source>
        <dbReference type="PROSITE" id="PS52045"/>
    </source>
</evidence>
<dbReference type="InterPro" id="IPR025521">
    <property type="entry name" value="Neprosin_propep"/>
</dbReference>
<dbReference type="PANTHER" id="PTHR31589:SF98">
    <property type="entry name" value="LIGASE, PUTATIVE (DUF239)-RELATED"/>
    <property type="match status" value="1"/>
</dbReference>
<dbReference type="PROSITE" id="PS52045">
    <property type="entry name" value="NEPROSIN_PEP_CD"/>
    <property type="match status" value="1"/>
</dbReference>